<dbReference type="InterPro" id="IPR051376">
    <property type="entry name" value="CWC25_splicing_factor"/>
</dbReference>
<evidence type="ECO:0000256" key="1">
    <source>
        <dbReference type="ARBA" id="ARBA00004123"/>
    </source>
</evidence>
<keyword evidence="7" id="KW-0539">Nucleus</keyword>
<feature type="compositionally biased region" description="Basic residues" evidence="8">
    <location>
        <begin position="117"/>
        <end position="126"/>
    </location>
</feature>
<feature type="compositionally biased region" description="Basic and acidic residues" evidence="8">
    <location>
        <begin position="104"/>
        <end position="116"/>
    </location>
</feature>
<dbReference type="HOGENOM" id="CLU_875349_0_0_1"/>
<feature type="compositionally biased region" description="Basic and acidic residues" evidence="8">
    <location>
        <begin position="76"/>
        <end position="86"/>
    </location>
</feature>
<dbReference type="eggNOG" id="KOG3869">
    <property type="taxonomic scope" value="Eukaryota"/>
</dbReference>
<dbReference type="Gramene" id="ERN19013">
    <property type="protein sequence ID" value="ERN19013"/>
    <property type="gene ID" value="AMTR_s00061p00046260"/>
</dbReference>
<feature type="region of interest" description="Disordered" evidence="8">
    <location>
        <begin position="76"/>
        <end position="273"/>
    </location>
</feature>
<evidence type="ECO:0000256" key="2">
    <source>
        <dbReference type="ARBA" id="ARBA00006695"/>
    </source>
</evidence>
<comment type="similarity">
    <text evidence="2">Belongs to the CWC25 family.</text>
</comment>
<dbReference type="Pfam" id="PF12542">
    <property type="entry name" value="CWC25"/>
    <property type="match status" value="1"/>
</dbReference>
<feature type="compositionally biased region" description="Basic and acidic residues" evidence="8">
    <location>
        <begin position="184"/>
        <end position="194"/>
    </location>
</feature>
<evidence type="ECO:0008006" key="11">
    <source>
        <dbReference type="Google" id="ProtNLM"/>
    </source>
</evidence>
<feature type="compositionally biased region" description="Basic and acidic residues" evidence="8">
    <location>
        <begin position="127"/>
        <end position="147"/>
    </location>
</feature>
<dbReference type="AlphaFoldDB" id="U5DF27"/>
<feature type="compositionally biased region" description="Basic and acidic residues" evidence="8">
    <location>
        <begin position="156"/>
        <end position="176"/>
    </location>
</feature>
<keyword evidence="10" id="KW-1185">Reference proteome</keyword>
<dbReference type="Proteomes" id="UP000017836">
    <property type="component" value="Unassembled WGS sequence"/>
</dbReference>
<sequence length="318" mass="36745">MPTFHLDVRQNLANLCMAIQAWLSRQQESVPGALFVDKPHSANDAWRKLHSDPLLMIRQREQEALAKIKNNPVKMETIRKSLDVKEKHKGYKSREKKKKKRSHPHDSESDMSESERRKSKHRSSKSPKKDKAYERDSESAASESERQKSKHHRSSRSADKEKAYGREAHGTLDHNTRKNNSTGKIREDDRREEGISSSSLEASRRPPRNEPPHKREKLSEAEKAARLREMQLDAERHENQRWKRLHKASEADAREEAASTSKGRGGRNFLEETQRRVYGATMEKGDGRASTTIEESVRSRAFYLQGSSEASERNAFRR</sequence>
<evidence type="ECO:0000313" key="9">
    <source>
        <dbReference type="EMBL" id="ERN19013.1"/>
    </source>
</evidence>
<organism evidence="9 10">
    <name type="scientific">Amborella trichopoda</name>
    <dbReference type="NCBI Taxonomy" id="13333"/>
    <lineage>
        <taxon>Eukaryota</taxon>
        <taxon>Viridiplantae</taxon>
        <taxon>Streptophyta</taxon>
        <taxon>Embryophyta</taxon>
        <taxon>Tracheophyta</taxon>
        <taxon>Spermatophyta</taxon>
        <taxon>Magnoliopsida</taxon>
        <taxon>Amborellales</taxon>
        <taxon>Amborellaceae</taxon>
        <taxon>Amborella</taxon>
    </lineage>
</organism>
<reference evidence="10" key="1">
    <citation type="journal article" date="2013" name="Science">
        <title>The Amborella genome and the evolution of flowering plants.</title>
        <authorList>
            <consortium name="Amborella Genome Project"/>
        </authorList>
    </citation>
    <scope>NUCLEOTIDE SEQUENCE [LARGE SCALE GENOMIC DNA]</scope>
</reference>
<feature type="compositionally biased region" description="Basic and acidic residues" evidence="8">
    <location>
        <begin position="202"/>
        <end position="257"/>
    </location>
</feature>
<keyword evidence="3" id="KW-0507">mRNA processing</keyword>
<dbReference type="STRING" id="13333.U5DF27"/>
<evidence type="ECO:0000256" key="8">
    <source>
        <dbReference type="SAM" id="MobiDB-lite"/>
    </source>
</evidence>
<feature type="compositionally biased region" description="Basic residues" evidence="8">
    <location>
        <begin position="87"/>
        <end position="103"/>
    </location>
</feature>
<evidence type="ECO:0000256" key="6">
    <source>
        <dbReference type="ARBA" id="ARBA00023187"/>
    </source>
</evidence>
<dbReference type="GO" id="GO:0005684">
    <property type="term" value="C:U2-type spliceosomal complex"/>
    <property type="evidence" value="ECO:0000318"/>
    <property type="project" value="GO_Central"/>
</dbReference>
<keyword evidence="5" id="KW-0175">Coiled coil</keyword>
<dbReference type="PANTHER" id="PTHR16196">
    <property type="entry name" value="CELL CYCLE CONTROL PROTEIN CWF25"/>
    <property type="match status" value="1"/>
</dbReference>
<evidence type="ECO:0000256" key="7">
    <source>
        <dbReference type="ARBA" id="ARBA00023242"/>
    </source>
</evidence>
<keyword evidence="4" id="KW-0747">Spliceosome</keyword>
<keyword evidence="6" id="KW-0508">mRNA splicing</keyword>
<gene>
    <name evidence="9" type="ORF">AMTR_s00061p00046260</name>
</gene>
<dbReference type="OMA" id="YERRRTD"/>
<evidence type="ECO:0000256" key="4">
    <source>
        <dbReference type="ARBA" id="ARBA00022728"/>
    </source>
</evidence>
<proteinExistence type="inferred from homology"/>
<comment type="subcellular location">
    <subcellularLocation>
        <location evidence="1">Nucleus</location>
    </subcellularLocation>
</comment>
<accession>U5DF27</accession>
<dbReference type="GO" id="GO:0000398">
    <property type="term" value="P:mRNA splicing, via spliceosome"/>
    <property type="evidence" value="ECO:0000318"/>
    <property type="project" value="GO_Central"/>
</dbReference>
<protein>
    <recommendedName>
        <fullName evidence="11">CBF1-interacting co-repressor CIR N-terminal domain-containing protein</fullName>
    </recommendedName>
</protein>
<dbReference type="PANTHER" id="PTHR16196:SF0">
    <property type="entry name" value="PRE-MRNA-SPLICING FACTOR CWC25 HOMOLOG"/>
    <property type="match status" value="1"/>
</dbReference>
<name>U5DF27_AMBTC</name>
<dbReference type="EMBL" id="KI392075">
    <property type="protein sequence ID" value="ERN19013.1"/>
    <property type="molecule type" value="Genomic_DNA"/>
</dbReference>
<evidence type="ECO:0000313" key="10">
    <source>
        <dbReference type="Proteomes" id="UP000017836"/>
    </source>
</evidence>
<evidence type="ECO:0000256" key="5">
    <source>
        <dbReference type="ARBA" id="ARBA00023054"/>
    </source>
</evidence>
<dbReference type="InterPro" id="IPR022209">
    <property type="entry name" value="CWC25"/>
</dbReference>
<evidence type="ECO:0000256" key="3">
    <source>
        <dbReference type="ARBA" id="ARBA00022664"/>
    </source>
</evidence>